<sequence length="498" mass="56553">MVDAIVYDLLKQLASITTQQAKEEIKLIVGADEEVQELKDKLGILQAVLDDAEEGQVKQHVVKHWLAQLKDAYYEMDDVLDSWNTARIKLEIEKEEGKSADSNATPAVKKRKVCSFLSLSHRVMQPEVVPVDRPKTTSFVDASNIIGRDNNKANLLSSLLDKGSQEERKPRVISLVGMGGLGKTTLAQLAYNDPKVKAHFEQRMWMMCGLKTPLKWEPFKLVFENGAQDSRVLVTTRKLGVAKMMASAPINLEVLSEEDCWLIFSKIAFSNEDQLKDLEDLGRKLAIKCKGLPLAVKTLDVSEAENAQLKKKKYLRHLILKFGGFQDEMDERVMKNDVLTLNALEPHPDLEILGIICYVGTTVYPNWMMSLTKLKILTLMNFPKLESLPPLGKLPSLERLRYIWYTEFKKGMREEEDNGITIIMPRLQQLQIWSCPALKSLPDFLRTTPLKELEITSCSILSKRYERGIGEEWPKISHIPNIEIDGEYVQRDGLTPSD</sequence>
<dbReference type="PANTHER" id="PTHR36766:SF45">
    <property type="entry name" value="NB-ARC DOMAIN-CONTAINING PROTEIN"/>
    <property type="match status" value="1"/>
</dbReference>
<evidence type="ECO:0000259" key="7">
    <source>
        <dbReference type="Pfam" id="PF00931"/>
    </source>
</evidence>
<evidence type="ECO:0000256" key="3">
    <source>
        <dbReference type="ARBA" id="ARBA00022741"/>
    </source>
</evidence>
<dbReference type="EMBL" id="OIVN01001832">
    <property type="protein sequence ID" value="SPC98099.1"/>
    <property type="molecule type" value="Genomic_DNA"/>
</dbReference>
<dbReference type="GO" id="GO:0005524">
    <property type="term" value="F:ATP binding"/>
    <property type="evidence" value="ECO:0007669"/>
    <property type="project" value="UniProtKB-KW"/>
</dbReference>
<dbReference type="InterPro" id="IPR038005">
    <property type="entry name" value="RX-like_CC"/>
</dbReference>
<keyword evidence="3" id="KW-0547">Nucleotide-binding</keyword>
<dbReference type="InterPro" id="IPR041118">
    <property type="entry name" value="Rx_N"/>
</dbReference>
<evidence type="ECO:0000313" key="10">
    <source>
        <dbReference type="EMBL" id="SPC98099.1"/>
    </source>
</evidence>
<reference evidence="10" key="1">
    <citation type="submission" date="2018-02" db="EMBL/GenBank/DDBJ databases">
        <authorList>
            <person name="Cohen D.B."/>
            <person name="Kent A.D."/>
        </authorList>
    </citation>
    <scope>NUCLEOTIDE SEQUENCE</scope>
</reference>
<dbReference type="CDD" id="cd14798">
    <property type="entry name" value="RX-CC_like"/>
    <property type="match status" value="1"/>
</dbReference>
<protein>
    <recommendedName>
        <fullName evidence="11">Rx N-terminal domain-containing protein</fullName>
    </recommendedName>
</protein>
<dbReference type="Gene3D" id="3.40.50.300">
    <property type="entry name" value="P-loop containing nucleotide triphosphate hydrolases"/>
    <property type="match status" value="1"/>
</dbReference>
<evidence type="ECO:0000256" key="2">
    <source>
        <dbReference type="ARBA" id="ARBA00022737"/>
    </source>
</evidence>
<proteinExistence type="predicted"/>
<dbReference type="GO" id="GO:0043531">
    <property type="term" value="F:ADP binding"/>
    <property type="evidence" value="ECO:0007669"/>
    <property type="project" value="InterPro"/>
</dbReference>
<feature type="domain" description="NB-ARC" evidence="7">
    <location>
        <begin position="166"/>
        <end position="208"/>
    </location>
</feature>
<dbReference type="PRINTS" id="PR00364">
    <property type="entry name" value="DISEASERSIST"/>
</dbReference>
<gene>
    <name evidence="10" type="ORF">FSB_LOCUS25981</name>
</gene>
<evidence type="ECO:0000259" key="8">
    <source>
        <dbReference type="Pfam" id="PF18052"/>
    </source>
</evidence>
<feature type="coiled-coil region" evidence="6">
    <location>
        <begin position="21"/>
        <end position="55"/>
    </location>
</feature>
<feature type="domain" description="R13L1/DRL21-like LRR repeat region" evidence="9">
    <location>
        <begin position="274"/>
        <end position="401"/>
    </location>
</feature>
<name>A0A2N9GFB0_FAGSY</name>
<dbReference type="GO" id="GO:0051707">
    <property type="term" value="P:response to other organism"/>
    <property type="evidence" value="ECO:0007669"/>
    <property type="project" value="UniProtKB-ARBA"/>
</dbReference>
<dbReference type="Pfam" id="PF25019">
    <property type="entry name" value="LRR_R13L1-DRL21"/>
    <property type="match status" value="1"/>
</dbReference>
<organism evidence="10">
    <name type="scientific">Fagus sylvatica</name>
    <name type="common">Beechnut</name>
    <dbReference type="NCBI Taxonomy" id="28930"/>
    <lineage>
        <taxon>Eukaryota</taxon>
        <taxon>Viridiplantae</taxon>
        <taxon>Streptophyta</taxon>
        <taxon>Embryophyta</taxon>
        <taxon>Tracheophyta</taxon>
        <taxon>Spermatophyta</taxon>
        <taxon>Magnoliopsida</taxon>
        <taxon>eudicotyledons</taxon>
        <taxon>Gunneridae</taxon>
        <taxon>Pentapetalae</taxon>
        <taxon>rosids</taxon>
        <taxon>fabids</taxon>
        <taxon>Fagales</taxon>
        <taxon>Fagaceae</taxon>
        <taxon>Fagus</taxon>
    </lineage>
</organism>
<dbReference type="SUPFAM" id="SSF52058">
    <property type="entry name" value="L domain-like"/>
    <property type="match status" value="1"/>
</dbReference>
<dbReference type="AlphaFoldDB" id="A0A2N9GFB0"/>
<dbReference type="GO" id="GO:0006952">
    <property type="term" value="P:defense response"/>
    <property type="evidence" value="ECO:0007669"/>
    <property type="project" value="UniProtKB-KW"/>
</dbReference>
<keyword evidence="6" id="KW-0175">Coiled coil</keyword>
<keyword evidence="5" id="KW-0067">ATP-binding</keyword>
<accession>A0A2N9GFB0</accession>
<evidence type="ECO:0000256" key="6">
    <source>
        <dbReference type="SAM" id="Coils"/>
    </source>
</evidence>
<evidence type="ECO:0000259" key="9">
    <source>
        <dbReference type="Pfam" id="PF25019"/>
    </source>
</evidence>
<dbReference type="InterPro" id="IPR027417">
    <property type="entry name" value="P-loop_NTPase"/>
</dbReference>
<feature type="domain" description="NB-ARC" evidence="7">
    <location>
        <begin position="215"/>
        <end position="273"/>
    </location>
</feature>
<evidence type="ECO:0000256" key="1">
    <source>
        <dbReference type="ARBA" id="ARBA00022614"/>
    </source>
</evidence>
<evidence type="ECO:0000256" key="5">
    <source>
        <dbReference type="ARBA" id="ARBA00022840"/>
    </source>
</evidence>
<keyword evidence="2" id="KW-0677">Repeat</keyword>
<dbReference type="InterPro" id="IPR002182">
    <property type="entry name" value="NB-ARC"/>
</dbReference>
<keyword evidence="1" id="KW-0433">Leucine-rich repeat</keyword>
<dbReference type="InterPro" id="IPR056789">
    <property type="entry name" value="LRR_R13L1-DRL21"/>
</dbReference>
<evidence type="ECO:0008006" key="11">
    <source>
        <dbReference type="Google" id="ProtNLM"/>
    </source>
</evidence>
<dbReference type="InterPro" id="IPR032675">
    <property type="entry name" value="LRR_dom_sf"/>
</dbReference>
<dbReference type="PANTHER" id="PTHR36766">
    <property type="entry name" value="PLANT BROAD-SPECTRUM MILDEW RESISTANCE PROTEIN RPW8"/>
    <property type="match status" value="1"/>
</dbReference>
<dbReference type="Pfam" id="PF18052">
    <property type="entry name" value="Rx_N"/>
    <property type="match status" value="1"/>
</dbReference>
<dbReference type="Pfam" id="PF00931">
    <property type="entry name" value="NB-ARC"/>
    <property type="match status" value="2"/>
</dbReference>
<evidence type="ECO:0000256" key="4">
    <source>
        <dbReference type="ARBA" id="ARBA00022821"/>
    </source>
</evidence>
<keyword evidence="4" id="KW-0611">Plant defense</keyword>
<dbReference type="Gene3D" id="3.80.10.10">
    <property type="entry name" value="Ribonuclease Inhibitor"/>
    <property type="match status" value="1"/>
</dbReference>
<dbReference type="Gene3D" id="1.20.5.4130">
    <property type="match status" value="1"/>
</dbReference>
<feature type="domain" description="Disease resistance N-terminal" evidence="8">
    <location>
        <begin position="9"/>
        <end position="91"/>
    </location>
</feature>
<dbReference type="SUPFAM" id="SSF52540">
    <property type="entry name" value="P-loop containing nucleoside triphosphate hydrolases"/>
    <property type="match status" value="1"/>
</dbReference>